<keyword evidence="11" id="KW-0503">Monooxygenase</keyword>
<dbReference type="PANTHER" id="PTHR24292:SF45">
    <property type="entry name" value="CYTOCHROME P450 6G1-RELATED"/>
    <property type="match status" value="1"/>
</dbReference>
<keyword evidence="14" id="KW-1185">Reference proteome</keyword>
<evidence type="ECO:0000256" key="2">
    <source>
        <dbReference type="ARBA" id="ARBA00004174"/>
    </source>
</evidence>
<dbReference type="GO" id="GO:0004497">
    <property type="term" value="F:monooxygenase activity"/>
    <property type="evidence" value="ECO:0007669"/>
    <property type="project" value="UniProtKB-KW"/>
</dbReference>
<dbReference type="InterPro" id="IPR050476">
    <property type="entry name" value="Insect_CytP450_Detox"/>
</dbReference>
<keyword evidence="9" id="KW-0560">Oxidoreductase</keyword>
<dbReference type="GO" id="GO:0005506">
    <property type="term" value="F:iron ion binding"/>
    <property type="evidence" value="ECO:0007669"/>
    <property type="project" value="InterPro"/>
</dbReference>
<dbReference type="Proteomes" id="UP000053097">
    <property type="component" value="Unassembled WGS sequence"/>
</dbReference>
<evidence type="ECO:0000313" key="14">
    <source>
        <dbReference type="Proteomes" id="UP000053097"/>
    </source>
</evidence>
<evidence type="ECO:0000256" key="3">
    <source>
        <dbReference type="ARBA" id="ARBA00004406"/>
    </source>
</evidence>
<evidence type="ECO:0000256" key="7">
    <source>
        <dbReference type="ARBA" id="ARBA00022824"/>
    </source>
</evidence>
<evidence type="ECO:0000256" key="10">
    <source>
        <dbReference type="ARBA" id="ARBA00023004"/>
    </source>
</evidence>
<dbReference type="GO" id="GO:0005789">
    <property type="term" value="C:endoplasmic reticulum membrane"/>
    <property type="evidence" value="ECO:0007669"/>
    <property type="project" value="UniProtKB-SubCell"/>
</dbReference>
<evidence type="ECO:0000256" key="1">
    <source>
        <dbReference type="ARBA" id="ARBA00001971"/>
    </source>
</evidence>
<dbReference type="Pfam" id="PF00067">
    <property type="entry name" value="p450"/>
    <property type="match status" value="1"/>
</dbReference>
<accession>A0A026X2I5</accession>
<keyword evidence="6" id="KW-0479">Metal-binding</keyword>
<evidence type="ECO:0000256" key="6">
    <source>
        <dbReference type="ARBA" id="ARBA00022723"/>
    </source>
</evidence>
<organism evidence="13 14">
    <name type="scientific">Ooceraea biroi</name>
    <name type="common">Clonal raider ant</name>
    <name type="synonym">Cerapachys biroi</name>
    <dbReference type="NCBI Taxonomy" id="2015173"/>
    <lineage>
        <taxon>Eukaryota</taxon>
        <taxon>Metazoa</taxon>
        <taxon>Ecdysozoa</taxon>
        <taxon>Arthropoda</taxon>
        <taxon>Hexapoda</taxon>
        <taxon>Insecta</taxon>
        <taxon>Pterygota</taxon>
        <taxon>Neoptera</taxon>
        <taxon>Endopterygota</taxon>
        <taxon>Hymenoptera</taxon>
        <taxon>Apocrita</taxon>
        <taxon>Aculeata</taxon>
        <taxon>Formicoidea</taxon>
        <taxon>Formicidae</taxon>
        <taxon>Dorylinae</taxon>
        <taxon>Ooceraea</taxon>
    </lineage>
</organism>
<keyword evidence="12" id="KW-0472">Membrane</keyword>
<keyword evidence="5" id="KW-0349">Heme</keyword>
<dbReference type="InterPro" id="IPR001128">
    <property type="entry name" value="Cyt_P450"/>
</dbReference>
<sequence>MNSEAVSTIGILESFHNEQLQNTGVVIEKGTSIYIPIHYDPQYFPDPYKFDSERFSEENKRNIPSCVYYPFEEGPHE</sequence>
<name>A0A026X2I5_OOCBI</name>
<evidence type="ECO:0000256" key="11">
    <source>
        <dbReference type="ARBA" id="ARBA00023033"/>
    </source>
</evidence>
<dbReference type="GO" id="GO:0020037">
    <property type="term" value="F:heme binding"/>
    <property type="evidence" value="ECO:0007669"/>
    <property type="project" value="InterPro"/>
</dbReference>
<evidence type="ECO:0000256" key="9">
    <source>
        <dbReference type="ARBA" id="ARBA00023002"/>
    </source>
</evidence>
<keyword evidence="7" id="KW-0256">Endoplasmic reticulum</keyword>
<evidence type="ECO:0000313" key="13">
    <source>
        <dbReference type="EMBL" id="EZA62497.1"/>
    </source>
</evidence>
<proteinExistence type="inferred from homology"/>
<comment type="subcellular location">
    <subcellularLocation>
        <location evidence="3">Endoplasmic reticulum membrane</location>
        <topology evidence="3">Peripheral membrane protein</topology>
    </subcellularLocation>
    <subcellularLocation>
        <location evidence="2">Microsome membrane</location>
        <topology evidence="2">Peripheral membrane protein</topology>
    </subcellularLocation>
</comment>
<protein>
    <submittedName>
        <fullName evidence="13">Cytochrome P450 6j1</fullName>
    </submittedName>
</protein>
<dbReference type="InterPro" id="IPR036396">
    <property type="entry name" value="Cyt_P450_sf"/>
</dbReference>
<evidence type="ECO:0000256" key="4">
    <source>
        <dbReference type="ARBA" id="ARBA00010617"/>
    </source>
</evidence>
<comment type="cofactor">
    <cofactor evidence="1">
        <name>heme</name>
        <dbReference type="ChEBI" id="CHEBI:30413"/>
    </cofactor>
</comment>
<dbReference type="EMBL" id="KK107020">
    <property type="protein sequence ID" value="EZA62497.1"/>
    <property type="molecule type" value="Genomic_DNA"/>
</dbReference>
<dbReference type="STRING" id="2015173.A0A026X2I5"/>
<comment type="similarity">
    <text evidence="4">Belongs to the cytochrome P450 family.</text>
</comment>
<dbReference type="OrthoDB" id="2789670at2759"/>
<gene>
    <name evidence="13" type="ORF">X777_10127</name>
</gene>
<evidence type="ECO:0000256" key="12">
    <source>
        <dbReference type="ARBA" id="ARBA00023136"/>
    </source>
</evidence>
<keyword evidence="10" id="KW-0408">Iron</keyword>
<keyword evidence="8" id="KW-0492">Microsome</keyword>
<dbReference type="AlphaFoldDB" id="A0A026X2I5"/>
<evidence type="ECO:0000256" key="8">
    <source>
        <dbReference type="ARBA" id="ARBA00022848"/>
    </source>
</evidence>
<evidence type="ECO:0000256" key="5">
    <source>
        <dbReference type="ARBA" id="ARBA00022617"/>
    </source>
</evidence>
<dbReference type="GO" id="GO:0016705">
    <property type="term" value="F:oxidoreductase activity, acting on paired donors, with incorporation or reduction of molecular oxygen"/>
    <property type="evidence" value="ECO:0007669"/>
    <property type="project" value="InterPro"/>
</dbReference>
<reference evidence="13 14" key="1">
    <citation type="journal article" date="2014" name="Curr. Biol.">
        <title>The genome of the clonal raider ant Cerapachys biroi.</title>
        <authorList>
            <person name="Oxley P.R."/>
            <person name="Ji L."/>
            <person name="Fetter-Pruneda I."/>
            <person name="McKenzie S.K."/>
            <person name="Li C."/>
            <person name="Hu H."/>
            <person name="Zhang G."/>
            <person name="Kronauer D.J."/>
        </authorList>
    </citation>
    <scope>NUCLEOTIDE SEQUENCE [LARGE SCALE GENOMIC DNA]</scope>
</reference>
<dbReference type="SUPFAM" id="SSF48264">
    <property type="entry name" value="Cytochrome P450"/>
    <property type="match status" value="1"/>
</dbReference>
<dbReference type="PANTHER" id="PTHR24292">
    <property type="entry name" value="CYTOCHROME P450"/>
    <property type="match status" value="1"/>
</dbReference>
<dbReference type="Gene3D" id="1.10.630.10">
    <property type="entry name" value="Cytochrome P450"/>
    <property type="match status" value="1"/>
</dbReference>